<dbReference type="RefSeq" id="WP_012829842.1">
    <property type="nucleotide sequence ID" value="NC_013440.1"/>
</dbReference>
<dbReference type="Pfam" id="PF00440">
    <property type="entry name" value="TetR_N"/>
    <property type="match status" value="1"/>
</dbReference>
<accession>D0LSM2</accession>
<dbReference type="SUPFAM" id="SSF46689">
    <property type="entry name" value="Homeodomain-like"/>
    <property type="match status" value="1"/>
</dbReference>
<dbReference type="Gene3D" id="1.10.357.10">
    <property type="entry name" value="Tetracycline Repressor, domain 2"/>
    <property type="match status" value="1"/>
</dbReference>
<dbReference type="InterPro" id="IPR050109">
    <property type="entry name" value="HTH-type_TetR-like_transc_reg"/>
</dbReference>
<feature type="domain" description="HTH tetR-type" evidence="6">
    <location>
        <begin position="23"/>
        <end position="83"/>
    </location>
</feature>
<dbReference type="HOGENOM" id="CLU_069356_25_3_7"/>
<feature type="region of interest" description="Disordered" evidence="5">
    <location>
        <begin position="1"/>
        <end position="25"/>
    </location>
</feature>
<dbReference type="InterPro" id="IPR009057">
    <property type="entry name" value="Homeodomain-like_sf"/>
</dbReference>
<feature type="compositionally biased region" description="Basic and acidic residues" evidence="5">
    <location>
        <begin position="13"/>
        <end position="25"/>
    </location>
</feature>
<evidence type="ECO:0000313" key="8">
    <source>
        <dbReference type="Proteomes" id="UP000001880"/>
    </source>
</evidence>
<dbReference type="Proteomes" id="UP000001880">
    <property type="component" value="Chromosome"/>
</dbReference>
<evidence type="ECO:0000256" key="3">
    <source>
        <dbReference type="ARBA" id="ARBA00023163"/>
    </source>
</evidence>
<dbReference type="PANTHER" id="PTHR30055:SF148">
    <property type="entry name" value="TETR-FAMILY TRANSCRIPTIONAL REGULATOR"/>
    <property type="match status" value="1"/>
</dbReference>
<dbReference type="STRING" id="502025.Hoch_4754"/>
<proteinExistence type="predicted"/>
<reference evidence="7 8" key="1">
    <citation type="journal article" date="2010" name="Stand. Genomic Sci.">
        <title>Complete genome sequence of Haliangium ochraceum type strain (SMP-2).</title>
        <authorList>
            <consortium name="US DOE Joint Genome Institute (JGI-PGF)"/>
            <person name="Ivanova N."/>
            <person name="Daum C."/>
            <person name="Lang E."/>
            <person name="Abt B."/>
            <person name="Kopitz M."/>
            <person name="Saunders E."/>
            <person name="Lapidus A."/>
            <person name="Lucas S."/>
            <person name="Glavina Del Rio T."/>
            <person name="Nolan M."/>
            <person name="Tice H."/>
            <person name="Copeland A."/>
            <person name="Cheng J.F."/>
            <person name="Chen F."/>
            <person name="Bruce D."/>
            <person name="Goodwin L."/>
            <person name="Pitluck S."/>
            <person name="Mavromatis K."/>
            <person name="Pati A."/>
            <person name="Mikhailova N."/>
            <person name="Chen A."/>
            <person name="Palaniappan K."/>
            <person name="Land M."/>
            <person name="Hauser L."/>
            <person name="Chang Y.J."/>
            <person name="Jeffries C.D."/>
            <person name="Detter J.C."/>
            <person name="Brettin T."/>
            <person name="Rohde M."/>
            <person name="Goker M."/>
            <person name="Bristow J."/>
            <person name="Markowitz V."/>
            <person name="Eisen J.A."/>
            <person name="Hugenholtz P."/>
            <person name="Kyrpides N.C."/>
            <person name="Klenk H.P."/>
        </authorList>
    </citation>
    <scope>NUCLEOTIDE SEQUENCE [LARGE SCALE GENOMIC DNA]</scope>
    <source>
        <strain evidence="8">DSM 14365 / CIP 107738 / JCM 11303 / AJ 13395 / SMP-2</strain>
    </source>
</reference>
<dbReference type="AlphaFoldDB" id="D0LSM2"/>
<dbReference type="KEGG" id="hoh:Hoch_4754"/>
<dbReference type="Pfam" id="PF16859">
    <property type="entry name" value="TetR_C_11"/>
    <property type="match status" value="1"/>
</dbReference>
<feature type="DNA-binding region" description="H-T-H motif" evidence="4">
    <location>
        <begin position="46"/>
        <end position="65"/>
    </location>
</feature>
<name>D0LSM2_HALO1</name>
<keyword evidence="3" id="KW-0804">Transcription</keyword>
<dbReference type="GO" id="GO:0000976">
    <property type="term" value="F:transcription cis-regulatory region binding"/>
    <property type="evidence" value="ECO:0007669"/>
    <property type="project" value="TreeGrafter"/>
</dbReference>
<keyword evidence="1" id="KW-0805">Transcription regulation</keyword>
<evidence type="ECO:0000256" key="1">
    <source>
        <dbReference type="ARBA" id="ARBA00023015"/>
    </source>
</evidence>
<dbReference type="GO" id="GO:0003700">
    <property type="term" value="F:DNA-binding transcription factor activity"/>
    <property type="evidence" value="ECO:0007669"/>
    <property type="project" value="TreeGrafter"/>
</dbReference>
<dbReference type="InterPro" id="IPR011075">
    <property type="entry name" value="TetR_C"/>
</dbReference>
<dbReference type="SUPFAM" id="SSF48498">
    <property type="entry name" value="Tetracyclin repressor-like, C-terminal domain"/>
    <property type="match status" value="1"/>
</dbReference>
<dbReference type="InterPro" id="IPR001647">
    <property type="entry name" value="HTH_TetR"/>
</dbReference>
<dbReference type="PRINTS" id="PR00455">
    <property type="entry name" value="HTHTETR"/>
</dbReference>
<evidence type="ECO:0000256" key="2">
    <source>
        <dbReference type="ARBA" id="ARBA00023125"/>
    </source>
</evidence>
<evidence type="ECO:0000256" key="4">
    <source>
        <dbReference type="PROSITE-ProRule" id="PRU00335"/>
    </source>
</evidence>
<evidence type="ECO:0000259" key="6">
    <source>
        <dbReference type="PROSITE" id="PS50977"/>
    </source>
</evidence>
<dbReference type="PANTHER" id="PTHR30055">
    <property type="entry name" value="HTH-TYPE TRANSCRIPTIONAL REGULATOR RUTR"/>
    <property type="match status" value="1"/>
</dbReference>
<dbReference type="PROSITE" id="PS50977">
    <property type="entry name" value="HTH_TETR_2"/>
    <property type="match status" value="1"/>
</dbReference>
<keyword evidence="8" id="KW-1185">Reference proteome</keyword>
<evidence type="ECO:0000313" key="7">
    <source>
        <dbReference type="EMBL" id="ACY17244.1"/>
    </source>
</evidence>
<evidence type="ECO:0000256" key="5">
    <source>
        <dbReference type="SAM" id="MobiDB-lite"/>
    </source>
</evidence>
<sequence length="216" mass="23360">MPPKKQHSAPAEESARPGRPRDPTRDEAILDATLEVLADLGAAGLTMELVAARAKAGKATIYRRWSSKTELVIDAIAHMKRGQVDLERLPETGTLRGDLLALFKPQTMAEAERRLALMAGLAALLSQDQSLAEAGNAAVVEPWAEAHYRLMQRALERGEFSPAADIATLSQVIPAIAAYRAMVLRQPFELDFLIAMVDGVILPAMRSPSPSSSPRS</sequence>
<gene>
    <name evidence="7" type="ordered locus">Hoch_4754</name>
</gene>
<dbReference type="Gene3D" id="1.10.10.60">
    <property type="entry name" value="Homeodomain-like"/>
    <property type="match status" value="1"/>
</dbReference>
<dbReference type="OrthoDB" id="9796019at2"/>
<dbReference type="InterPro" id="IPR036271">
    <property type="entry name" value="Tet_transcr_reg_TetR-rel_C_sf"/>
</dbReference>
<dbReference type="eggNOG" id="COG1309">
    <property type="taxonomic scope" value="Bacteria"/>
</dbReference>
<organism evidence="7 8">
    <name type="scientific">Haliangium ochraceum (strain DSM 14365 / JCM 11303 / SMP-2)</name>
    <dbReference type="NCBI Taxonomy" id="502025"/>
    <lineage>
        <taxon>Bacteria</taxon>
        <taxon>Pseudomonadati</taxon>
        <taxon>Myxococcota</taxon>
        <taxon>Polyangia</taxon>
        <taxon>Haliangiales</taxon>
        <taxon>Kofleriaceae</taxon>
        <taxon>Haliangium</taxon>
    </lineage>
</organism>
<dbReference type="EMBL" id="CP001804">
    <property type="protein sequence ID" value="ACY17244.1"/>
    <property type="molecule type" value="Genomic_DNA"/>
</dbReference>
<protein>
    <submittedName>
        <fullName evidence="7">Transcriptional regulator, TetR family</fullName>
    </submittedName>
</protein>
<keyword evidence="2 4" id="KW-0238">DNA-binding</keyword>